<evidence type="ECO:0000256" key="1">
    <source>
        <dbReference type="SAM" id="MobiDB-lite"/>
    </source>
</evidence>
<feature type="region of interest" description="Disordered" evidence="1">
    <location>
        <begin position="396"/>
        <end position="441"/>
    </location>
</feature>
<evidence type="ECO:0008006" key="3">
    <source>
        <dbReference type="Google" id="ProtNLM"/>
    </source>
</evidence>
<proteinExistence type="predicted"/>
<dbReference type="EMBL" id="PP848464">
    <property type="protein sequence ID" value="XBQ68783.1"/>
    <property type="molecule type" value="Genomic_DNA"/>
</dbReference>
<name>A0AAU7N473_9VIRU</name>
<feature type="compositionally biased region" description="Polar residues" evidence="1">
    <location>
        <begin position="426"/>
        <end position="441"/>
    </location>
</feature>
<reference evidence="2" key="1">
    <citation type="submission" date="2024-05" db="EMBL/GenBank/DDBJ databases">
        <title>The simplest Porifera holobiont: glass sponge Aphrocallistes beatrix thrives with only two symbionts.</title>
        <authorList>
            <person name="N Garritano A."/>
            <person name="A Allen M."/>
            <person name="Thomas T."/>
        </authorList>
    </citation>
    <scope>NUCLEOTIDE SEQUENCE</scope>
    <source>
        <strain evidence="2">AB1</strain>
    </source>
</reference>
<sequence>MATGVPREYREDLIRYEERRAAPIDSDIKIFTQPNQYDYSQIQIPFTKLYEYYDFTPQIKLAVDTYVDLIVGTGLSFNCDNRRMRDTINTFIRDTDLYQKVREITTTLLITGNSLVEVLGDYDNFEEIDITTIIKKQRDQYGKIEYYYQRINNDLGETNTRIDPSVTNIIEFNIGISSRKAWGRSLFYPLAVNRVVGKRSYPSLIETMWKLEGDMAKIFGTYASPTNVWFYEGASMEDIDRYTNQLKKMKAGDSIITQKKPEIQTVEVSPNSKFDRYVEHFENVLEIGTGFSYEFFTGGMSARSSSESTLNLLSKKVRAIQENILTILTNELITPVLQKSYRDTMIDNANIKLGFEAQNMVYLNTTDVNNAFKDGIFTVDEARNWYKRHGVELDELPDVPEEPTAPVATPDDIVRQIMGDPRQDTSDGQNSNDVTPNEVTS</sequence>
<accession>A0AAU7N473</accession>
<organism evidence="2">
    <name type="scientific">Nitrosopumivirus cobalaminus</name>
    <dbReference type="NCBI Taxonomy" id="3158414"/>
    <lineage>
        <taxon>Viruses</taxon>
    </lineage>
</organism>
<protein>
    <recommendedName>
        <fullName evidence="3">Portal protein</fullName>
    </recommendedName>
</protein>
<evidence type="ECO:0000313" key="2">
    <source>
        <dbReference type="EMBL" id="XBQ68783.1"/>
    </source>
</evidence>
<gene>
    <name evidence="2" type="ORF">ZGOWGMRN_CDS_0049</name>
</gene>